<protein>
    <submittedName>
        <fullName evidence="2">Uncharacterized protein</fullName>
    </submittedName>
</protein>
<feature type="region of interest" description="Disordered" evidence="1">
    <location>
        <begin position="60"/>
        <end position="79"/>
    </location>
</feature>
<evidence type="ECO:0000313" key="2">
    <source>
        <dbReference type="EMBL" id="GIY34348.1"/>
    </source>
</evidence>
<sequence>MLNLIEKTKTEWVMMVRLERPILQSITFVMQSRTHLSFEPQSTSLYNKKTWKKSHQRAVNATNRRAPSPVPVQCSGTPPSPNTSLCSLVFLGQCVEIFLREMPAGHREAS</sequence>
<dbReference type="AlphaFoldDB" id="A0AAV4SIW1"/>
<accession>A0AAV4SIW1</accession>
<proteinExistence type="predicted"/>
<name>A0AAV4SIW1_9ARAC</name>
<evidence type="ECO:0000313" key="3">
    <source>
        <dbReference type="Proteomes" id="UP001054837"/>
    </source>
</evidence>
<evidence type="ECO:0000256" key="1">
    <source>
        <dbReference type="SAM" id="MobiDB-lite"/>
    </source>
</evidence>
<keyword evidence="3" id="KW-1185">Reference proteome</keyword>
<reference evidence="2 3" key="1">
    <citation type="submission" date="2021-06" db="EMBL/GenBank/DDBJ databases">
        <title>Caerostris darwini draft genome.</title>
        <authorList>
            <person name="Kono N."/>
            <person name="Arakawa K."/>
        </authorList>
    </citation>
    <scope>NUCLEOTIDE SEQUENCE [LARGE SCALE GENOMIC DNA]</scope>
</reference>
<gene>
    <name evidence="2" type="ORF">CDAR_35191</name>
</gene>
<dbReference type="EMBL" id="BPLQ01008057">
    <property type="protein sequence ID" value="GIY34348.1"/>
    <property type="molecule type" value="Genomic_DNA"/>
</dbReference>
<dbReference type="Proteomes" id="UP001054837">
    <property type="component" value="Unassembled WGS sequence"/>
</dbReference>
<organism evidence="2 3">
    <name type="scientific">Caerostris darwini</name>
    <dbReference type="NCBI Taxonomy" id="1538125"/>
    <lineage>
        <taxon>Eukaryota</taxon>
        <taxon>Metazoa</taxon>
        <taxon>Ecdysozoa</taxon>
        <taxon>Arthropoda</taxon>
        <taxon>Chelicerata</taxon>
        <taxon>Arachnida</taxon>
        <taxon>Araneae</taxon>
        <taxon>Araneomorphae</taxon>
        <taxon>Entelegynae</taxon>
        <taxon>Araneoidea</taxon>
        <taxon>Araneidae</taxon>
        <taxon>Caerostris</taxon>
    </lineage>
</organism>
<comment type="caution">
    <text evidence="2">The sequence shown here is derived from an EMBL/GenBank/DDBJ whole genome shotgun (WGS) entry which is preliminary data.</text>
</comment>